<accession>Q4RHH9</accession>
<protein>
    <submittedName>
        <fullName evidence="1">(spotted green pufferfish) hypothetical protein</fullName>
    </submittedName>
</protein>
<gene>
    <name evidence="1" type="ORF">GSTENG00034341001</name>
</gene>
<organism evidence="1">
    <name type="scientific">Tetraodon nigroviridis</name>
    <name type="common">Spotted green pufferfish</name>
    <name type="synonym">Chelonodon nigroviridis</name>
    <dbReference type="NCBI Taxonomy" id="99883"/>
    <lineage>
        <taxon>Eukaryota</taxon>
        <taxon>Metazoa</taxon>
        <taxon>Chordata</taxon>
        <taxon>Craniata</taxon>
        <taxon>Vertebrata</taxon>
        <taxon>Euteleostomi</taxon>
        <taxon>Actinopterygii</taxon>
        <taxon>Neopterygii</taxon>
        <taxon>Teleostei</taxon>
        <taxon>Neoteleostei</taxon>
        <taxon>Acanthomorphata</taxon>
        <taxon>Eupercaria</taxon>
        <taxon>Tetraodontiformes</taxon>
        <taxon>Tetradontoidea</taxon>
        <taxon>Tetraodontidae</taxon>
        <taxon>Tetraodon</taxon>
    </lineage>
</organism>
<name>Q4RHH9_TETNG</name>
<dbReference type="AlphaFoldDB" id="Q4RHH9"/>
<dbReference type="KEGG" id="tng:GSTEN00034341G001"/>
<evidence type="ECO:0000313" key="1">
    <source>
        <dbReference type="EMBL" id="CAG12153.1"/>
    </source>
</evidence>
<reference evidence="1" key="1">
    <citation type="journal article" date="2004" name="Nature">
        <title>Genome duplication in the teleost fish Tetraodon nigroviridis reveals the early vertebrate proto-karyotype.</title>
        <authorList>
            <person name="Jaillon O."/>
            <person name="Aury J.-M."/>
            <person name="Brunet F."/>
            <person name="Petit J.-L."/>
            <person name="Stange-Thomann N."/>
            <person name="Mauceli E."/>
            <person name="Bouneau L."/>
            <person name="Fischer C."/>
            <person name="Ozouf-Costaz C."/>
            <person name="Bernot A."/>
            <person name="Nicaud S."/>
            <person name="Jaffe D."/>
            <person name="Fisher S."/>
            <person name="Lutfalla G."/>
            <person name="Dossat C."/>
            <person name="Segurens B."/>
            <person name="Dasilva C."/>
            <person name="Salanoubat M."/>
            <person name="Levy M."/>
            <person name="Boudet N."/>
            <person name="Castellano S."/>
            <person name="Anthouard V."/>
            <person name="Jubin C."/>
            <person name="Castelli V."/>
            <person name="Katinka M."/>
            <person name="Vacherie B."/>
            <person name="Biemont C."/>
            <person name="Skalli Z."/>
            <person name="Cattolico L."/>
            <person name="Poulain J."/>
            <person name="De Berardinis V."/>
            <person name="Cruaud C."/>
            <person name="Duprat S."/>
            <person name="Brottier P."/>
            <person name="Coutanceau J.-P."/>
            <person name="Gouzy J."/>
            <person name="Parra G."/>
            <person name="Lardier G."/>
            <person name="Chapple C."/>
            <person name="McKernan K.J."/>
            <person name="McEwan P."/>
            <person name="Bosak S."/>
            <person name="Kellis M."/>
            <person name="Volff J.-N."/>
            <person name="Guigo R."/>
            <person name="Zody M.C."/>
            <person name="Mesirov J."/>
            <person name="Lindblad-Toh K."/>
            <person name="Birren B."/>
            <person name="Nusbaum C."/>
            <person name="Kahn D."/>
            <person name="Robinson-Rechavi M."/>
            <person name="Laudet V."/>
            <person name="Schachter V."/>
            <person name="Quetier F."/>
            <person name="Saurin W."/>
            <person name="Scarpelli C."/>
            <person name="Wincker P."/>
            <person name="Lander E.S."/>
            <person name="Weissenbach J."/>
            <person name="Roest Crollius H."/>
        </authorList>
    </citation>
    <scope>NUCLEOTIDE SEQUENCE [LARGE SCALE GENOMIC DNA]</scope>
</reference>
<dbReference type="OrthoDB" id="5955292at2759"/>
<reference evidence="1" key="2">
    <citation type="submission" date="2004-02" db="EMBL/GenBank/DDBJ databases">
        <authorList>
            <consortium name="Genoscope"/>
            <consortium name="Whitehead Institute Centre for Genome Research"/>
        </authorList>
    </citation>
    <scope>NUCLEOTIDE SEQUENCE</scope>
</reference>
<comment type="caution">
    <text evidence="1">The sequence shown here is derived from an EMBL/GenBank/DDBJ whole genome shotgun (WGS) entry which is preliminary data.</text>
</comment>
<proteinExistence type="predicted"/>
<dbReference type="EMBL" id="CAAE01015048">
    <property type="protein sequence ID" value="CAG12153.1"/>
    <property type="molecule type" value="Genomic_DNA"/>
</dbReference>
<sequence length="86" mass="9729">MQCLLKKRRLEPQLEPWSCPAKRTCVEAEVHFPECPMDVSHPLPGSGQQEHQQQVRVVQPRPPLGCPRCLGGEPVIKHRGQGRMLT</sequence>